<dbReference type="Gene3D" id="3.20.20.70">
    <property type="entry name" value="Aldolase class I"/>
    <property type="match status" value="1"/>
</dbReference>
<dbReference type="PROSITE" id="PS01136">
    <property type="entry name" value="UPF0034"/>
    <property type="match status" value="1"/>
</dbReference>
<dbReference type="AlphaFoldDB" id="A0AB38YJ99"/>
<dbReference type="GO" id="GO:0050660">
    <property type="term" value="F:flavin adenine dinucleotide binding"/>
    <property type="evidence" value="ECO:0007669"/>
    <property type="project" value="InterPro"/>
</dbReference>
<dbReference type="GO" id="GO:0000049">
    <property type="term" value="F:tRNA binding"/>
    <property type="evidence" value="ECO:0007669"/>
    <property type="project" value="UniProtKB-UniRule"/>
</dbReference>
<dbReference type="InterPro" id="IPR018517">
    <property type="entry name" value="tRNA_hU_synthase_CS"/>
</dbReference>
<dbReference type="HAMAP" id="MF_02041">
    <property type="entry name" value="DusA_subfam"/>
    <property type="match status" value="1"/>
</dbReference>
<dbReference type="Gene3D" id="1.20.120.1460">
    <property type="match status" value="1"/>
</dbReference>
<sequence length="337" mass="37765">MPVVLNRRFTTAPMMDWSDRHCRYFWRQITDHAVLYTEMVTTGALIHGSDPHRFLDFNTEEQPVALQLGGHEPADLAQCAMMAQTWGYNEVNLNVGCPSDRVQNGMIGAVLMGHADLVRDGVKAMLDTVDIPVTVKHRIGIDDLDSYEFLRDFVGTVSESGCQTFIVHARKAILSGLSPKQNREVPPLDYARVYQLKRDFPDLEILINGGLKTLDDCAAQLEHLDGVMVGREAWHNPMLLAQVDGRFYGSHTAPRSATEVAERMLPYLEAQLTSGQRLNHVIKPLFNLFHECTGARQYRRYLSEHAHVKGAGIEVFLAALDKVSPNLEAVESVCHES</sequence>
<dbReference type="PANTHER" id="PTHR42907:SF1">
    <property type="entry name" value="FMN-LINKED OXIDOREDUCTASES SUPERFAMILY PROTEIN"/>
    <property type="match status" value="1"/>
</dbReference>
<evidence type="ECO:0000256" key="12">
    <source>
        <dbReference type="PIRSR" id="PIRSR006621-1"/>
    </source>
</evidence>
<dbReference type="InterPro" id="IPR035587">
    <property type="entry name" value="DUS-like_FMN-bd"/>
</dbReference>
<comment type="catalytic activity">
    <reaction evidence="10">
        <text>5,6-dihydrouridine(20a) in tRNA + NAD(+) = uridine(20a) in tRNA + NADH + H(+)</text>
        <dbReference type="Rhea" id="RHEA:53348"/>
        <dbReference type="Rhea" id="RHEA-COMP:13535"/>
        <dbReference type="Rhea" id="RHEA-COMP:13536"/>
        <dbReference type="ChEBI" id="CHEBI:15378"/>
        <dbReference type="ChEBI" id="CHEBI:57540"/>
        <dbReference type="ChEBI" id="CHEBI:57945"/>
        <dbReference type="ChEBI" id="CHEBI:65315"/>
        <dbReference type="ChEBI" id="CHEBI:74443"/>
    </reaction>
</comment>
<evidence type="ECO:0000256" key="7">
    <source>
        <dbReference type="ARBA" id="ARBA00022884"/>
    </source>
</evidence>
<feature type="binding site" evidence="10 13">
    <location>
        <position position="136"/>
    </location>
    <ligand>
        <name>FMN</name>
        <dbReference type="ChEBI" id="CHEBI:58210"/>
    </ligand>
</feature>
<dbReference type="SUPFAM" id="SSF51395">
    <property type="entry name" value="FMN-linked oxidoreductases"/>
    <property type="match status" value="1"/>
</dbReference>
<keyword evidence="5 10" id="KW-0819">tRNA processing</keyword>
<keyword evidence="6 10" id="KW-0521">NADP</keyword>
<evidence type="ECO:0000256" key="6">
    <source>
        <dbReference type="ARBA" id="ARBA00022857"/>
    </source>
</evidence>
<comment type="function">
    <text evidence="9 10">Catalyzes the synthesis of 5,6-dihydrouridine (D), a modified base found in the D-loop of most tRNAs, via the reduction of the C5-C6 double bond in target uridines. Specifically modifies U20 and U20a in tRNAs.</text>
</comment>
<evidence type="ECO:0000256" key="8">
    <source>
        <dbReference type="ARBA" id="ARBA00023002"/>
    </source>
</evidence>
<dbReference type="InterPro" id="IPR001269">
    <property type="entry name" value="DUS_fam"/>
</dbReference>
<keyword evidence="13" id="KW-0547">Nucleotide-binding</keyword>
<keyword evidence="7 10" id="KW-0694">RNA-binding</keyword>
<feature type="binding site" evidence="10 13">
    <location>
        <begin position="13"/>
        <end position="15"/>
    </location>
    <ligand>
        <name>FMN</name>
        <dbReference type="ChEBI" id="CHEBI:58210"/>
    </ligand>
</feature>
<feature type="binding site" evidence="10 13">
    <location>
        <begin position="230"/>
        <end position="231"/>
    </location>
    <ligand>
        <name>FMN</name>
        <dbReference type="ChEBI" id="CHEBI:58210"/>
    </ligand>
</feature>
<evidence type="ECO:0000256" key="5">
    <source>
        <dbReference type="ARBA" id="ARBA00022694"/>
    </source>
</evidence>
<evidence type="ECO:0000256" key="2">
    <source>
        <dbReference type="ARBA" id="ARBA00022555"/>
    </source>
</evidence>
<organism evidence="15">
    <name type="scientific">Salinispirillum sp. LH 10-3-1</name>
    <dbReference type="NCBI Taxonomy" id="2952525"/>
    <lineage>
        <taxon>Bacteria</taxon>
        <taxon>Pseudomonadati</taxon>
        <taxon>Pseudomonadota</taxon>
        <taxon>Gammaproteobacteria</taxon>
        <taxon>Oceanospirillales</taxon>
        <taxon>Saccharospirillaceae</taxon>
        <taxon>Salinispirillum</taxon>
    </lineage>
</organism>
<comment type="catalytic activity">
    <reaction evidence="10">
        <text>5,6-dihydrouridine(20) in tRNA + NADP(+) = uridine(20) in tRNA + NADPH + H(+)</text>
        <dbReference type="Rhea" id="RHEA:53336"/>
        <dbReference type="Rhea" id="RHEA-COMP:13533"/>
        <dbReference type="Rhea" id="RHEA-COMP:13534"/>
        <dbReference type="ChEBI" id="CHEBI:15378"/>
        <dbReference type="ChEBI" id="CHEBI:57783"/>
        <dbReference type="ChEBI" id="CHEBI:58349"/>
        <dbReference type="ChEBI" id="CHEBI:65315"/>
        <dbReference type="ChEBI" id="CHEBI:74443"/>
        <dbReference type="EC" id="1.3.1.91"/>
    </reaction>
</comment>
<dbReference type="EC" id="1.3.1.91" evidence="10"/>
<proteinExistence type="inferred from homology"/>
<dbReference type="EMBL" id="CP101717">
    <property type="protein sequence ID" value="WLD59342.1"/>
    <property type="molecule type" value="Genomic_DNA"/>
</dbReference>
<protein>
    <recommendedName>
        <fullName evidence="10">tRNA-dihydrouridine(20/20a) synthase</fullName>
        <ecNumber evidence="10">1.3.1.91</ecNumber>
    </recommendedName>
    <alternativeName>
        <fullName evidence="10">U20-specific dihydrouridine synthase</fullName>
        <shortName evidence="10">U20-specific Dus</shortName>
    </alternativeName>
    <alternativeName>
        <fullName evidence="10">tRNA-dihydrouridine synthase A</fullName>
    </alternativeName>
</protein>
<evidence type="ECO:0000256" key="9">
    <source>
        <dbReference type="ARBA" id="ARBA00058013"/>
    </source>
</evidence>
<reference evidence="15" key="1">
    <citation type="submission" date="2022-07" db="EMBL/GenBank/DDBJ databases">
        <title>Complete genome sequence of Salinispirillum sp. LH10-3-1 capable of multiple carbohydrate inversion isolated from a soda lake.</title>
        <authorList>
            <person name="Liu J."/>
            <person name="Zhai Y."/>
            <person name="Zhang H."/>
            <person name="Yang H."/>
            <person name="Qu J."/>
            <person name="Li J."/>
        </authorList>
    </citation>
    <scope>NUCLEOTIDE SEQUENCE</scope>
    <source>
        <strain evidence="15">LH 10-3-1</strain>
    </source>
</reference>
<keyword evidence="3 10" id="KW-0285">Flavoprotein</keyword>
<dbReference type="GO" id="GO:0102264">
    <property type="term" value="F:tRNA-dihydrouridine20 synthase activity"/>
    <property type="evidence" value="ECO:0007669"/>
    <property type="project" value="UniProtKB-EC"/>
</dbReference>
<evidence type="ECO:0000256" key="3">
    <source>
        <dbReference type="ARBA" id="ARBA00022630"/>
    </source>
</evidence>
<evidence type="ECO:0000256" key="4">
    <source>
        <dbReference type="ARBA" id="ARBA00022643"/>
    </source>
</evidence>
<keyword evidence="2 10" id="KW-0820">tRNA-binding</keyword>
<dbReference type="NCBIfam" id="TIGR00742">
    <property type="entry name" value="yjbN"/>
    <property type="match status" value="1"/>
</dbReference>
<feature type="binding site" evidence="10 13">
    <location>
        <position position="67"/>
    </location>
    <ligand>
        <name>FMN</name>
        <dbReference type="ChEBI" id="CHEBI:58210"/>
    </ligand>
</feature>
<keyword evidence="4 10" id="KW-0288">FMN</keyword>
<evidence type="ECO:0000256" key="13">
    <source>
        <dbReference type="PIRSR" id="PIRSR006621-2"/>
    </source>
</evidence>
<feature type="domain" description="DUS-like FMN-binding" evidence="14">
    <location>
        <begin position="11"/>
        <end position="316"/>
    </location>
</feature>
<dbReference type="Pfam" id="PF01207">
    <property type="entry name" value="Dus"/>
    <property type="match status" value="1"/>
</dbReference>
<feature type="binding site" evidence="10 13">
    <location>
        <position position="168"/>
    </location>
    <ligand>
        <name>FMN</name>
        <dbReference type="ChEBI" id="CHEBI:58210"/>
    </ligand>
</feature>
<dbReference type="FunFam" id="3.20.20.70:FF:000083">
    <property type="entry name" value="tRNA-dihydrouridine(20/20a) synthase"/>
    <property type="match status" value="1"/>
</dbReference>
<feature type="site" description="Interacts with tRNA" evidence="10">
    <location>
        <position position="183"/>
    </location>
</feature>
<comment type="catalytic activity">
    <reaction evidence="10">
        <text>5,6-dihydrouridine(20a) in tRNA + NADP(+) = uridine(20a) in tRNA + NADPH + H(+)</text>
        <dbReference type="Rhea" id="RHEA:53344"/>
        <dbReference type="Rhea" id="RHEA-COMP:13535"/>
        <dbReference type="Rhea" id="RHEA-COMP:13536"/>
        <dbReference type="ChEBI" id="CHEBI:15378"/>
        <dbReference type="ChEBI" id="CHEBI:57783"/>
        <dbReference type="ChEBI" id="CHEBI:58349"/>
        <dbReference type="ChEBI" id="CHEBI:65315"/>
        <dbReference type="ChEBI" id="CHEBI:74443"/>
    </reaction>
</comment>
<accession>A0AB38YJ99</accession>
<evidence type="ECO:0000256" key="10">
    <source>
        <dbReference type="HAMAP-Rule" id="MF_02041"/>
    </source>
</evidence>
<evidence type="ECO:0000256" key="11">
    <source>
        <dbReference type="PIRNR" id="PIRNR006621"/>
    </source>
</evidence>
<feature type="active site" description="Proton donor" evidence="10 12">
    <location>
        <position position="97"/>
    </location>
</feature>
<dbReference type="RefSeq" id="WP_304996633.1">
    <property type="nucleotide sequence ID" value="NZ_CP101717.1"/>
</dbReference>
<evidence type="ECO:0000256" key="1">
    <source>
        <dbReference type="ARBA" id="ARBA00001917"/>
    </source>
</evidence>
<dbReference type="InterPro" id="IPR004653">
    <property type="entry name" value="DusA"/>
</dbReference>
<evidence type="ECO:0000313" key="15">
    <source>
        <dbReference type="EMBL" id="WLD59342.1"/>
    </source>
</evidence>
<name>A0AB38YJ99_9GAMM</name>
<comment type="cofactor">
    <cofactor evidence="1 10 11 13">
        <name>FMN</name>
        <dbReference type="ChEBI" id="CHEBI:58210"/>
    </cofactor>
</comment>
<gene>
    <name evidence="10 15" type="primary">dusA</name>
    <name evidence="15" type="ORF">NFC81_06060</name>
</gene>
<dbReference type="PANTHER" id="PTHR42907">
    <property type="entry name" value="FMN-LINKED OXIDOREDUCTASES SUPERFAMILY PROTEIN"/>
    <property type="match status" value="1"/>
</dbReference>
<feature type="binding site" evidence="10 13">
    <location>
        <begin position="208"/>
        <end position="210"/>
    </location>
    <ligand>
        <name>FMN</name>
        <dbReference type="ChEBI" id="CHEBI:58210"/>
    </ligand>
</feature>
<feature type="site" description="Interacts with tRNA; defines subfamily-specific binding signature" evidence="10">
    <location>
        <position position="180"/>
    </location>
</feature>
<dbReference type="InterPro" id="IPR013785">
    <property type="entry name" value="Aldolase_TIM"/>
</dbReference>
<feature type="site" description="Interacts with tRNA; defines subfamily-specific binding signature" evidence="10">
    <location>
        <position position="299"/>
    </location>
</feature>
<dbReference type="CDD" id="cd02801">
    <property type="entry name" value="DUS_like_FMN"/>
    <property type="match status" value="1"/>
</dbReference>
<feature type="site" description="Interacts with tRNA; defines subfamily-specific binding signature" evidence="10">
    <location>
        <position position="296"/>
    </location>
</feature>
<feature type="site" description="Interacts with tRNA" evidence="10">
    <location>
        <position position="94"/>
    </location>
</feature>
<comment type="similarity">
    <text evidence="11">Belongs to the dus family.</text>
</comment>
<dbReference type="NCBIfam" id="NF008774">
    <property type="entry name" value="PRK11815.1"/>
    <property type="match status" value="1"/>
</dbReference>
<comment type="similarity">
    <text evidence="10">Belongs to the Dus family. DusA subfamily.</text>
</comment>
<dbReference type="PIRSF" id="PIRSF006621">
    <property type="entry name" value="Dus"/>
    <property type="match status" value="1"/>
</dbReference>
<evidence type="ECO:0000259" key="14">
    <source>
        <dbReference type="Pfam" id="PF01207"/>
    </source>
</evidence>
<keyword evidence="8 10" id="KW-0560">Oxidoreductase</keyword>
<comment type="catalytic activity">
    <reaction evidence="10">
        <text>5,6-dihydrouridine(20) in tRNA + NAD(+) = uridine(20) in tRNA + NADH + H(+)</text>
        <dbReference type="Rhea" id="RHEA:53340"/>
        <dbReference type="Rhea" id="RHEA-COMP:13533"/>
        <dbReference type="Rhea" id="RHEA-COMP:13534"/>
        <dbReference type="ChEBI" id="CHEBI:15378"/>
        <dbReference type="ChEBI" id="CHEBI:57540"/>
        <dbReference type="ChEBI" id="CHEBI:57945"/>
        <dbReference type="ChEBI" id="CHEBI:65315"/>
        <dbReference type="ChEBI" id="CHEBI:74443"/>
        <dbReference type="EC" id="1.3.1.91"/>
    </reaction>
</comment>
<dbReference type="GO" id="GO:0010181">
    <property type="term" value="F:FMN binding"/>
    <property type="evidence" value="ECO:0007669"/>
    <property type="project" value="UniProtKB-UniRule"/>
</dbReference>